<organism evidence="2">
    <name type="scientific">Mutarda arvensis</name>
    <name type="common">Charlock mustard</name>
    <name type="synonym">Sinapis arvensis</name>
    <dbReference type="NCBI Taxonomy" id="2982281"/>
    <lineage>
        <taxon>Eukaryota</taxon>
        <taxon>Viridiplantae</taxon>
        <taxon>Streptophyta</taxon>
        <taxon>Embryophyta</taxon>
        <taxon>Tracheophyta</taxon>
        <taxon>Spermatophyta</taxon>
        <taxon>Magnoliopsida</taxon>
        <taxon>eudicotyledons</taxon>
        <taxon>Gunneridae</taxon>
        <taxon>Pentapetalae</taxon>
        <taxon>rosids</taxon>
        <taxon>malvids</taxon>
        <taxon>Brassicales</taxon>
        <taxon>Brassicaceae</taxon>
        <taxon>Brassiceae</taxon>
        <taxon>Mutarda</taxon>
    </lineage>
</organism>
<reference evidence="2" key="1">
    <citation type="submission" date="2014-10" db="EMBL/GenBank/DDBJ databases">
        <authorList>
            <person name="Seo M.-J."/>
            <person name="Seok Y.J."/>
            <person name="Cha I.-T."/>
        </authorList>
    </citation>
    <scope>NUCLEOTIDE SEQUENCE</scope>
</reference>
<protein>
    <submittedName>
        <fullName evidence="2">Orf103</fullName>
    </submittedName>
</protein>
<keyword evidence="2" id="KW-0496">Mitochondrion</keyword>
<dbReference type="AlphaFoldDB" id="A0A1D6WKI9"/>
<evidence type="ECO:0000313" key="2">
    <source>
        <dbReference type="EMBL" id="AJR33095.1"/>
    </source>
</evidence>
<dbReference type="GeneID" id="30216330"/>
<feature type="transmembrane region" description="Helical" evidence="1">
    <location>
        <begin position="45"/>
        <end position="65"/>
    </location>
</feature>
<keyword evidence="1" id="KW-0812">Transmembrane</keyword>
<evidence type="ECO:0000256" key="1">
    <source>
        <dbReference type="SAM" id="Phobius"/>
    </source>
</evidence>
<sequence length="103" mass="11418">MSQFEPKAFLVISLLVSLILVGVNYSFFFFFSSQPGRRKDPNFSLIHRLLGSKFFVFVVSHQLIYPEIDKGDLVNPLQVLAQLSCLLVLFSGSRAAYAGASTG</sequence>
<dbReference type="RefSeq" id="YP_009320231.1">
    <property type="nucleotide sequence ID" value="NC_031896.1"/>
</dbReference>
<name>A0A1D6WKI9_MUTAR</name>
<accession>A0A1D6WKI9</accession>
<proteinExistence type="predicted"/>
<geneLocation type="mitochondrion" evidence="2"/>
<keyword evidence="1" id="KW-0472">Membrane</keyword>
<dbReference type="EMBL" id="KM851044">
    <property type="protein sequence ID" value="AJR33095.1"/>
    <property type="molecule type" value="Genomic_DNA"/>
</dbReference>
<feature type="transmembrane region" description="Helical" evidence="1">
    <location>
        <begin position="12"/>
        <end position="33"/>
    </location>
</feature>
<keyword evidence="1" id="KW-1133">Transmembrane helix</keyword>
<gene>
    <name evidence="2" type="primary">orf103</name>
</gene>
<feature type="transmembrane region" description="Helical" evidence="1">
    <location>
        <begin position="77"/>
        <end position="97"/>
    </location>
</feature>